<dbReference type="RefSeq" id="WP_102926136.1">
    <property type="nucleotide sequence ID" value="NZ_LJSN01000003.1"/>
</dbReference>
<protein>
    <submittedName>
        <fullName evidence="1">Uncharacterized protein</fullName>
    </submittedName>
</protein>
<gene>
    <name evidence="1" type="ORF">AOB60_35100</name>
</gene>
<accession>A0A2N8PDN8</accession>
<keyword evidence="2" id="KW-1185">Reference proteome</keyword>
<comment type="caution">
    <text evidence="1">The sequence shown here is derived from an EMBL/GenBank/DDBJ whole genome shotgun (WGS) entry which is preliminary data.</text>
</comment>
<name>A0A2N8PDN8_STRNR</name>
<reference evidence="2" key="1">
    <citation type="submission" date="2015-09" db="EMBL/GenBank/DDBJ databases">
        <authorList>
            <person name="Graham D.E."/>
            <person name="Mahan K.M."/>
            <person name="Klingeman D.M."/>
            <person name="Fida T."/>
            <person name="Giannone R.J."/>
            <person name="Hettich R.L."/>
            <person name="Parry R.J."/>
            <person name="Spain J.C."/>
        </authorList>
    </citation>
    <scope>NUCLEOTIDE SEQUENCE [LARGE SCALE GENOMIC DNA]</scope>
    <source>
        <strain evidence="2">JCM 4701</strain>
    </source>
</reference>
<dbReference type="EMBL" id="LJSN01000003">
    <property type="protein sequence ID" value="PNE39141.1"/>
    <property type="molecule type" value="Genomic_DNA"/>
</dbReference>
<evidence type="ECO:0000313" key="2">
    <source>
        <dbReference type="Proteomes" id="UP000236047"/>
    </source>
</evidence>
<organism evidence="1 2">
    <name type="scientific">Streptomyces noursei</name>
    <name type="common">Streptomyces albulus</name>
    <dbReference type="NCBI Taxonomy" id="1971"/>
    <lineage>
        <taxon>Bacteria</taxon>
        <taxon>Bacillati</taxon>
        <taxon>Actinomycetota</taxon>
        <taxon>Actinomycetes</taxon>
        <taxon>Kitasatosporales</taxon>
        <taxon>Streptomycetaceae</taxon>
        <taxon>Streptomyces</taxon>
    </lineage>
</organism>
<dbReference type="AlphaFoldDB" id="A0A2N8PDN8"/>
<proteinExistence type="predicted"/>
<sequence>MAGAWERARILITVKTYPELSTKYRETSCVAGIRLDRGTPEHVRLFPVPFRLLSQESQFAKYAIIEVDVRRHHQDPRPESLRPNPDTLKVIDRIGTSGGWRERYSVLRPLIAPSLCAIKRDQEKHGTSLGLFRPAAHTVGFRLEPAEPWPVSKAALADQMDLLDQDLRQLEWVPLEFRYRFRCDDSDCTGHDMALRDWEAGESYRKYLRQYGQQGVEEKLRERWFTRMFAPDHVVHCFVGNLAKRPRTFMLLSLFYPRRGTVENYQEELFSL</sequence>
<evidence type="ECO:0000313" key="1">
    <source>
        <dbReference type="EMBL" id="PNE39141.1"/>
    </source>
</evidence>
<dbReference type="Proteomes" id="UP000236047">
    <property type="component" value="Unassembled WGS sequence"/>
</dbReference>